<evidence type="ECO:0000256" key="1">
    <source>
        <dbReference type="SAM" id="Phobius"/>
    </source>
</evidence>
<evidence type="ECO:0000313" key="2">
    <source>
        <dbReference type="EMBL" id="MFD1455761.1"/>
    </source>
</evidence>
<keyword evidence="1" id="KW-0812">Transmembrane</keyword>
<feature type="transmembrane region" description="Helical" evidence="1">
    <location>
        <begin position="216"/>
        <end position="238"/>
    </location>
</feature>
<dbReference type="Proteomes" id="UP001597189">
    <property type="component" value="Unassembled WGS sequence"/>
</dbReference>
<sequence>MLFWRYDFQKMTGKCWWSLGENNLGMIWHRLNRRWLIVAFGLAVSLAMGQFLQKLPKISGHNPFFLSPYTEWLGIDNFSALAMAYYLLLPLLAVLPVGSLLQQDLRNGFHYQLRMKRSVKAIFRGYFGWSFILGGLVVSGPLVMNLLAYLLVLPNLQPDNLLHSNVLVVHDNTINVGLYYTHPFWHAMLSIGLVFVWGALLSCLVTGLSFFTTKPFVAFGSMVFGQIGLLMVDAFNWLPHSLAPANLLKESANASVTGPTMVALTICLFVVTLGVMTVGWRRYLYA</sequence>
<keyword evidence="1" id="KW-0472">Membrane</keyword>
<reference evidence="3" key="1">
    <citation type="journal article" date="2019" name="Int. J. Syst. Evol. Microbiol.">
        <title>The Global Catalogue of Microorganisms (GCM) 10K type strain sequencing project: providing services to taxonomists for standard genome sequencing and annotation.</title>
        <authorList>
            <consortium name="The Broad Institute Genomics Platform"/>
            <consortium name="The Broad Institute Genome Sequencing Center for Infectious Disease"/>
            <person name="Wu L."/>
            <person name="Ma J."/>
        </authorList>
    </citation>
    <scope>NUCLEOTIDE SEQUENCE [LARGE SCALE GENOMIC DNA]</scope>
    <source>
        <strain evidence="3">CCM 8979</strain>
    </source>
</reference>
<name>A0ABW4D564_9LACO</name>
<feature type="transmembrane region" description="Helical" evidence="1">
    <location>
        <begin position="122"/>
        <end position="152"/>
    </location>
</feature>
<feature type="transmembrane region" description="Helical" evidence="1">
    <location>
        <begin position="35"/>
        <end position="52"/>
    </location>
</feature>
<gene>
    <name evidence="2" type="ORF">ACFQ44_08745</name>
</gene>
<feature type="transmembrane region" description="Helical" evidence="1">
    <location>
        <begin position="258"/>
        <end position="280"/>
    </location>
</feature>
<organism evidence="2 3">
    <name type="scientific">Levilactobacillus lanxiensis</name>
    <dbReference type="NCBI Taxonomy" id="2799568"/>
    <lineage>
        <taxon>Bacteria</taxon>
        <taxon>Bacillati</taxon>
        <taxon>Bacillota</taxon>
        <taxon>Bacilli</taxon>
        <taxon>Lactobacillales</taxon>
        <taxon>Lactobacillaceae</taxon>
        <taxon>Levilactobacillus</taxon>
    </lineage>
</organism>
<dbReference type="EMBL" id="JBHTOD010000006">
    <property type="protein sequence ID" value="MFD1455761.1"/>
    <property type="molecule type" value="Genomic_DNA"/>
</dbReference>
<keyword evidence="3" id="KW-1185">Reference proteome</keyword>
<proteinExistence type="predicted"/>
<keyword evidence="1" id="KW-1133">Transmembrane helix</keyword>
<comment type="caution">
    <text evidence="2">The sequence shown here is derived from an EMBL/GenBank/DDBJ whole genome shotgun (WGS) entry which is preliminary data.</text>
</comment>
<feature type="transmembrane region" description="Helical" evidence="1">
    <location>
        <begin position="78"/>
        <end position="101"/>
    </location>
</feature>
<accession>A0ABW4D564</accession>
<feature type="transmembrane region" description="Helical" evidence="1">
    <location>
        <begin position="184"/>
        <end position="204"/>
    </location>
</feature>
<protein>
    <recommendedName>
        <fullName evidence="4">ABC transporter permease</fullName>
    </recommendedName>
</protein>
<evidence type="ECO:0008006" key="4">
    <source>
        <dbReference type="Google" id="ProtNLM"/>
    </source>
</evidence>
<evidence type="ECO:0000313" key="3">
    <source>
        <dbReference type="Proteomes" id="UP001597189"/>
    </source>
</evidence>